<keyword evidence="9 13" id="KW-0067">ATP-binding</keyword>
<dbReference type="InterPro" id="IPR050482">
    <property type="entry name" value="Sensor_HK_TwoCompSys"/>
</dbReference>
<keyword evidence="4" id="KW-0597">Phosphoprotein</keyword>
<dbReference type="GO" id="GO:0016301">
    <property type="term" value="F:kinase activity"/>
    <property type="evidence" value="ECO:0007669"/>
    <property type="project" value="UniProtKB-KW"/>
</dbReference>
<keyword evidence="5 13" id="KW-0808">Transferase</keyword>
<keyword evidence="10 14" id="KW-1133">Transmembrane helix</keyword>
<evidence type="ECO:0000256" key="8">
    <source>
        <dbReference type="ARBA" id="ARBA00022777"/>
    </source>
</evidence>
<comment type="caution">
    <text evidence="16">The sequence shown here is derived from an EMBL/GenBank/DDBJ whole genome shotgun (WGS) entry which is preliminary data.</text>
</comment>
<proteinExistence type="predicted"/>
<evidence type="ECO:0000259" key="15">
    <source>
        <dbReference type="PROSITE" id="PS50109"/>
    </source>
</evidence>
<keyword evidence="6 14" id="KW-0812">Transmembrane</keyword>
<dbReference type="PANTHER" id="PTHR24421">
    <property type="entry name" value="NITRATE/NITRITE SENSOR PROTEIN NARX-RELATED"/>
    <property type="match status" value="1"/>
</dbReference>
<dbReference type="EMBL" id="JBHTON010000007">
    <property type="protein sequence ID" value="MFD1484313.1"/>
    <property type="molecule type" value="Genomic_DNA"/>
</dbReference>
<keyword evidence="8 13" id="KW-0418">Kinase</keyword>
<evidence type="ECO:0000256" key="12">
    <source>
        <dbReference type="ARBA" id="ARBA00023136"/>
    </source>
</evidence>
<keyword evidence="12 13" id="KW-0472">Membrane</keyword>
<feature type="transmembrane region" description="Helical" evidence="14">
    <location>
        <begin position="7"/>
        <end position="30"/>
    </location>
</feature>
<evidence type="ECO:0000256" key="1">
    <source>
        <dbReference type="ARBA" id="ARBA00000085"/>
    </source>
</evidence>
<dbReference type="PROSITE" id="PS50109">
    <property type="entry name" value="HIS_KIN"/>
    <property type="match status" value="1"/>
</dbReference>
<dbReference type="SUPFAM" id="SSF55874">
    <property type="entry name" value="ATPase domain of HSP90 chaperone/DNA topoisomerase II/histidine kinase"/>
    <property type="match status" value="1"/>
</dbReference>
<evidence type="ECO:0000256" key="4">
    <source>
        <dbReference type="ARBA" id="ARBA00022553"/>
    </source>
</evidence>
<evidence type="ECO:0000313" key="16">
    <source>
        <dbReference type="EMBL" id="MFD1484313.1"/>
    </source>
</evidence>
<dbReference type="InterPro" id="IPR036890">
    <property type="entry name" value="HATPase_C_sf"/>
</dbReference>
<reference evidence="17" key="1">
    <citation type="journal article" date="2019" name="Int. J. Syst. Evol. Microbiol.">
        <title>The Global Catalogue of Microorganisms (GCM) 10K type strain sequencing project: providing services to taxonomists for standard genome sequencing and annotation.</title>
        <authorList>
            <consortium name="The Broad Institute Genomics Platform"/>
            <consortium name="The Broad Institute Genome Sequencing Center for Infectious Disease"/>
            <person name="Wu L."/>
            <person name="Ma J."/>
        </authorList>
    </citation>
    <scope>NUCLEOTIDE SEQUENCE [LARGE SCALE GENOMIC DNA]</scope>
    <source>
        <strain evidence="17">CCM 8903</strain>
    </source>
</reference>
<evidence type="ECO:0000256" key="2">
    <source>
        <dbReference type="ARBA" id="ARBA00004651"/>
    </source>
</evidence>
<dbReference type="SMART" id="SM00387">
    <property type="entry name" value="HATPase_c"/>
    <property type="match status" value="1"/>
</dbReference>
<gene>
    <name evidence="16" type="ORF">ACFQ5J_03585</name>
</gene>
<organism evidence="16 17">
    <name type="scientific">Lacticaseibacillus baoqingensis</name>
    <dbReference type="NCBI Taxonomy" id="2486013"/>
    <lineage>
        <taxon>Bacteria</taxon>
        <taxon>Bacillati</taxon>
        <taxon>Bacillota</taxon>
        <taxon>Bacilli</taxon>
        <taxon>Lactobacillales</taxon>
        <taxon>Lactobacillaceae</taxon>
        <taxon>Lacticaseibacillus</taxon>
    </lineage>
</organism>
<evidence type="ECO:0000313" key="17">
    <source>
        <dbReference type="Proteomes" id="UP001597252"/>
    </source>
</evidence>
<evidence type="ECO:0000256" key="3">
    <source>
        <dbReference type="ARBA" id="ARBA00022475"/>
    </source>
</evidence>
<keyword evidence="17" id="KW-1185">Reference proteome</keyword>
<dbReference type="CDD" id="cd16917">
    <property type="entry name" value="HATPase_UhpB-NarQ-NarX-like"/>
    <property type="match status" value="1"/>
</dbReference>
<dbReference type="PIRSF" id="PIRSF037431">
    <property type="entry name" value="STHK_LiaS"/>
    <property type="match status" value="1"/>
</dbReference>
<keyword evidence="11 13" id="KW-0902">Two-component regulatory system</keyword>
<dbReference type="InterPro" id="IPR011712">
    <property type="entry name" value="Sig_transdc_His_kin_sub3_dim/P"/>
</dbReference>
<dbReference type="EC" id="2.7.13.3" evidence="13"/>
<keyword evidence="7 13" id="KW-0547">Nucleotide-binding</keyword>
<dbReference type="Pfam" id="PF07730">
    <property type="entry name" value="HisKA_3"/>
    <property type="match status" value="1"/>
</dbReference>
<keyword evidence="3 13" id="KW-1003">Cell membrane</keyword>
<evidence type="ECO:0000256" key="7">
    <source>
        <dbReference type="ARBA" id="ARBA00022741"/>
    </source>
</evidence>
<dbReference type="InterPro" id="IPR003594">
    <property type="entry name" value="HATPase_dom"/>
</dbReference>
<protein>
    <recommendedName>
        <fullName evidence="13">Sensor histidine kinase</fullName>
        <ecNumber evidence="13">2.7.13.3</ecNumber>
    </recommendedName>
</protein>
<evidence type="ECO:0000256" key="5">
    <source>
        <dbReference type="ARBA" id="ARBA00022679"/>
    </source>
</evidence>
<evidence type="ECO:0000256" key="10">
    <source>
        <dbReference type="ARBA" id="ARBA00022989"/>
    </source>
</evidence>
<dbReference type="Gene3D" id="3.30.565.10">
    <property type="entry name" value="Histidine kinase-like ATPase, C-terminal domain"/>
    <property type="match status" value="1"/>
</dbReference>
<dbReference type="Gene3D" id="1.20.5.1930">
    <property type="match status" value="1"/>
</dbReference>
<feature type="transmembrane region" description="Helical" evidence="14">
    <location>
        <begin position="50"/>
        <end position="72"/>
    </location>
</feature>
<evidence type="ECO:0000256" key="6">
    <source>
        <dbReference type="ARBA" id="ARBA00022692"/>
    </source>
</evidence>
<evidence type="ECO:0000256" key="14">
    <source>
        <dbReference type="SAM" id="Phobius"/>
    </source>
</evidence>
<comment type="subcellular location">
    <subcellularLocation>
        <location evidence="2 13">Cell membrane</location>
        <topology evidence="2 13">Multi-pass membrane protein</topology>
    </subcellularLocation>
</comment>
<dbReference type="PANTHER" id="PTHR24421:SF37">
    <property type="entry name" value="SENSOR HISTIDINE KINASE NARS"/>
    <property type="match status" value="1"/>
</dbReference>
<feature type="domain" description="Histidine kinase" evidence="15">
    <location>
        <begin position="153"/>
        <end position="349"/>
    </location>
</feature>
<dbReference type="RefSeq" id="WP_379896064.1">
    <property type="nucleotide sequence ID" value="NZ_JBHTON010000007.1"/>
</dbReference>
<dbReference type="InterPro" id="IPR005467">
    <property type="entry name" value="His_kinase_dom"/>
</dbReference>
<sequence length="354" mass="39004">MKGQRVAWQFFCLFGLVGLLESGLVFMVNYPTKRHFGETLLATVFSAPLVTYLIGGAIVIAGVATIMSYGVARRQHNQLTKRLAALTAGQMEAPILARQGQATTLLGADVADMLEALRQKMIRLQREIERYSNTPVLVAGETKEEILTQERHRLARELHDSVSQQLFAAMMMLSALRSVMSQQSPDDPQLKQLTTIEGVINEAQAEMRALLLHLRPTTLEGKSLRDGIIALLQELQTKIKIEISWELADVQLGAAIEDNLFRIVQELLSNTLRHAKAHSLEVYLKPVANHVVLRVIDDGVGFDPQTENTTGSYGLSNIQERAASLGGTAKVISFPNQGTSVEVRVPITKEVADD</sequence>
<dbReference type="InterPro" id="IPR017202">
    <property type="entry name" value="LiaS/VraS"/>
</dbReference>
<evidence type="ECO:0000256" key="9">
    <source>
        <dbReference type="ARBA" id="ARBA00022840"/>
    </source>
</evidence>
<comment type="catalytic activity">
    <reaction evidence="1 13">
        <text>ATP + protein L-histidine = ADP + protein N-phospho-L-histidine.</text>
        <dbReference type="EC" id="2.7.13.3"/>
    </reaction>
</comment>
<dbReference type="Proteomes" id="UP001597252">
    <property type="component" value="Unassembled WGS sequence"/>
</dbReference>
<name>A0ABW4E5P9_9LACO</name>
<accession>A0ABW4E5P9</accession>
<evidence type="ECO:0000256" key="13">
    <source>
        <dbReference type="PIRNR" id="PIRNR037431"/>
    </source>
</evidence>
<dbReference type="Pfam" id="PF02518">
    <property type="entry name" value="HATPase_c"/>
    <property type="match status" value="1"/>
</dbReference>
<evidence type="ECO:0000256" key="11">
    <source>
        <dbReference type="ARBA" id="ARBA00023012"/>
    </source>
</evidence>